<feature type="binding site" evidence="8">
    <location>
        <begin position="175"/>
        <end position="176"/>
    </location>
    <ligand>
        <name>ATP</name>
        <dbReference type="ChEBI" id="CHEBI:30616"/>
    </ligand>
</feature>
<dbReference type="InterPro" id="IPR019797">
    <property type="entry name" value="Glutamate_5-kinase_CS"/>
</dbReference>
<gene>
    <name evidence="8 10" type="primary">proB</name>
    <name evidence="10" type="ORF">AAIG11_00650</name>
</gene>
<protein>
    <recommendedName>
        <fullName evidence="8">Glutamate 5-kinase</fullName>
        <ecNumber evidence="8">2.7.2.11</ecNumber>
    </recommendedName>
    <alternativeName>
        <fullName evidence="8">Gamma-glutamyl kinase</fullName>
        <shortName evidence="8">GK</shortName>
    </alternativeName>
</protein>
<feature type="domain" description="PUA" evidence="9">
    <location>
        <begin position="283"/>
        <end position="366"/>
    </location>
</feature>
<keyword evidence="11" id="KW-1185">Reference proteome</keyword>
<reference evidence="10 11" key="1">
    <citation type="submission" date="2024-04" db="EMBL/GenBank/DDBJ databases">
        <title>Genome sequencing and metabolic network reconstruction of aminoacids and betaine degradation by Anoxynatronum sibiricum.</title>
        <authorList>
            <person name="Detkova E.N."/>
            <person name="Boltjanskaja Y.V."/>
            <person name="Mardanov A.V."/>
            <person name="Kevbrin V."/>
        </authorList>
    </citation>
    <scope>NUCLEOTIDE SEQUENCE [LARGE SCALE GENOMIC DNA]</scope>
    <source>
        <strain evidence="10 11">Z-7981</strain>
    </source>
</reference>
<dbReference type="InterPro" id="IPR005715">
    <property type="entry name" value="Glu_5kinase/COase_Synthase"/>
</dbReference>
<evidence type="ECO:0000313" key="11">
    <source>
        <dbReference type="Proteomes" id="UP001407405"/>
    </source>
</evidence>
<keyword evidence="6 8" id="KW-0418">Kinase</keyword>
<comment type="caution">
    <text evidence="10">The sequence shown here is derived from an EMBL/GenBank/DDBJ whole genome shotgun (WGS) entry which is preliminary data.</text>
</comment>
<proteinExistence type="inferred from homology"/>
<evidence type="ECO:0000313" key="10">
    <source>
        <dbReference type="EMBL" id="MEN1758967.1"/>
    </source>
</evidence>
<dbReference type="SUPFAM" id="SSF88697">
    <property type="entry name" value="PUA domain-like"/>
    <property type="match status" value="1"/>
</dbReference>
<dbReference type="CDD" id="cd21157">
    <property type="entry name" value="PUA_G5K"/>
    <property type="match status" value="1"/>
</dbReference>
<dbReference type="Gene3D" id="3.40.1160.10">
    <property type="entry name" value="Acetylglutamate kinase-like"/>
    <property type="match status" value="1"/>
</dbReference>
<dbReference type="Pfam" id="PF01472">
    <property type="entry name" value="PUA"/>
    <property type="match status" value="1"/>
</dbReference>
<sequence length="376" mass="40983">MNRKERMQHVKRIVIKVGTSTITHGNGLLNLNRMELLVRQIADLHNQGYEVVLVSSGSIGAGIGRLNLKKRPNTIPEKQVAAAVGQGILIHMYEKLFSEYGKVVAQILLTKEDIHHRTRFLHVRNAFFSLLEQGVVPIVNENDAIAVDEIKLGDNDTLSAIVSSIAEADLLILLSDIDGLCEADPRVCPGAKLIHTVSEITPEIEKLAGGAGSSLGTGGMITKINAARIATTSGTAMVIVNGSRPGVIQDVIDGYEMGTWFQEQQHPLQARKHWIAFGSTPAGRLVVDDGAVRALTERQKSLLPSGVLKTEERFREGQIVSIVSQSGVEVARGVTNYSSMEIDQIKGLKSSEIIETLGYKPYDEVIHRNNLVVLLH</sequence>
<evidence type="ECO:0000256" key="6">
    <source>
        <dbReference type="ARBA" id="ARBA00022777"/>
    </source>
</evidence>
<dbReference type="InterPro" id="IPR015947">
    <property type="entry name" value="PUA-like_sf"/>
</dbReference>
<dbReference type="CDD" id="cd04242">
    <property type="entry name" value="AAK_G5K_ProB"/>
    <property type="match status" value="1"/>
</dbReference>
<dbReference type="HAMAP" id="MF_00456">
    <property type="entry name" value="ProB"/>
    <property type="match status" value="1"/>
</dbReference>
<name>A0ABU9VP75_9CLOT</name>
<feature type="binding site" evidence="8">
    <location>
        <position position="56"/>
    </location>
    <ligand>
        <name>substrate</name>
    </ligand>
</feature>
<dbReference type="GO" id="GO:0004349">
    <property type="term" value="F:glutamate 5-kinase activity"/>
    <property type="evidence" value="ECO:0007669"/>
    <property type="project" value="UniProtKB-EC"/>
</dbReference>
<keyword evidence="4 8" id="KW-0808">Transferase</keyword>
<dbReference type="PANTHER" id="PTHR43654:SF1">
    <property type="entry name" value="ISOPENTENYL PHOSPHATE KINASE"/>
    <property type="match status" value="1"/>
</dbReference>
<comment type="function">
    <text evidence="8">Catalyzes the transfer of a phosphate group to glutamate to form L-glutamate 5-phosphate.</text>
</comment>
<evidence type="ECO:0000256" key="1">
    <source>
        <dbReference type="ARBA" id="ARBA00022490"/>
    </source>
</evidence>
<dbReference type="SMART" id="SM00359">
    <property type="entry name" value="PUA"/>
    <property type="match status" value="1"/>
</dbReference>
<organism evidence="10 11">
    <name type="scientific">Anoxynatronum sibiricum</name>
    <dbReference type="NCBI Taxonomy" id="210623"/>
    <lineage>
        <taxon>Bacteria</taxon>
        <taxon>Bacillati</taxon>
        <taxon>Bacillota</taxon>
        <taxon>Clostridia</taxon>
        <taxon>Eubacteriales</taxon>
        <taxon>Clostridiaceae</taxon>
        <taxon>Anoxynatronum</taxon>
    </lineage>
</organism>
<feature type="binding site" evidence="8">
    <location>
        <begin position="217"/>
        <end position="223"/>
    </location>
    <ligand>
        <name>ATP</name>
        <dbReference type="ChEBI" id="CHEBI:30616"/>
    </ligand>
</feature>
<dbReference type="NCBIfam" id="TIGR01027">
    <property type="entry name" value="proB"/>
    <property type="match status" value="1"/>
</dbReference>
<dbReference type="PRINTS" id="PR00474">
    <property type="entry name" value="GLU5KINASE"/>
</dbReference>
<dbReference type="PROSITE" id="PS00902">
    <property type="entry name" value="GLUTAMATE_5_KINASE"/>
    <property type="match status" value="1"/>
</dbReference>
<dbReference type="InterPro" id="IPR011529">
    <property type="entry name" value="Glu_5kinase"/>
</dbReference>
<dbReference type="SUPFAM" id="SSF53633">
    <property type="entry name" value="Carbamate kinase-like"/>
    <property type="match status" value="1"/>
</dbReference>
<evidence type="ECO:0000256" key="3">
    <source>
        <dbReference type="ARBA" id="ARBA00022650"/>
    </source>
</evidence>
<dbReference type="InterPro" id="IPR036393">
    <property type="entry name" value="AceGlu_kinase-like_sf"/>
</dbReference>
<evidence type="ECO:0000256" key="8">
    <source>
        <dbReference type="HAMAP-Rule" id="MF_00456"/>
    </source>
</evidence>
<dbReference type="InterPro" id="IPR001057">
    <property type="entry name" value="Glu/AcGlu_kinase"/>
</dbReference>
<dbReference type="Gene3D" id="2.30.130.10">
    <property type="entry name" value="PUA domain"/>
    <property type="match status" value="1"/>
</dbReference>
<evidence type="ECO:0000256" key="5">
    <source>
        <dbReference type="ARBA" id="ARBA00022741"/>
    </source>
</evidence>
<dbReference type="InterPro" id="IPR041739">
    <property type="entry name" value="G5K_ProB"/>
</dbReference>
<dbReference type="Pfam" id="PF00696">
    <property type="entry name" value="AA_kinase"/>
    <property type="match status" value="1"/>
</dbReference>
<keyword evidence="7 8" id="KW-0067">ATP-binding</keyword>
<evidence type="ECO:0000256" key="4">
    <source>
        <dbReference type="ARBA" id="ARBA00022679"/>
    </source>
</evidence>
<dbReference type="InterPro" id="IPR001048">
    <property type="entry name" value="Asp/Glu/Uridylate_kinase"/>
</dbReference>
<keyword evidence="1 8" id="KW-0963">Cytoplasm</keyword>
<feature type="binding site" evidence="8">
    <location>
        <position position="155"/>
    </location>
    <ligand>
        <name>substrate</name>
    </ligand>
</feature>
<comment type="subcellular location">
    <subcellularLocation>
        <location evidence="8">Cytoplasm</location>
    </subcellularLocation>
</comment>
<dbReference type="Proteomes" id="UP001407405">
    <property type="component" value="Unassembled WGS sequence"/>
</dbReference>
<comment type="pathway">
    <text evidence="8">Amino-acid biosynthesis; L-proline biosynthesis; L-glutamate 5-semialdehyde from L-glutamate: step 1/2.</text>
</comment>
<dbReference type="InterPro" id="IPR036974">
    <property type="entry name" value="PUA_sf"/>
</dbReference>
<evidence type="ECO:0000256" key="7">
    <source>
        <dbReference type="ARBA" id="ARBA00022840"/>
    </source>
</evidence>
<dbReference type="EMBL" id="JBCITM010000001">
    <property type="protein sequence ID" value="MEN1758967.1"/>
    <property type="molecule type" value="Genomic_DNA"/>
</dbReference>
<keyword evidence="5 8" id="KW-0547">Nucleotide-binding</keyword>
<dbReference type="PROSITE" id="PS50890">
    <property type="entry name" value="PUA"/>
    <property type="match status" value="1"/>
</dbReference>
<accession>A0ABU9VP75</accession>
<evidence type="ECO:0000259" key="9">
    <source>
        <dbReference type="SMART" id="SM00359"/>
    </source>
</evidence>
<comment type="catalytic activity">
    <reaction evidence="8">
        <text>L-glutamate + ATP = L-glutamyl 5-phosphate + ADP</text>
        <dbReference type="Rhea" id="RHEA:14877"/>
        <dbReference type="ChEBI" id="CHEBI:29985"/>
        <dbReference type="ChEBI" id="CHEBI:30616"/>
        <dbReference type="ChEBI" id="CHEBI:58274"/>
        <dbReference type="ChEBI" id="CHEBI:456216"/>
        <dbReference type="EC" id="2.7.2.11"/>
    </reaction>
</comment>
<dbReference type="PIRSF" id="PIRSF000729">
    <property type="entry name" value="GK"/>
    <property type="match status" value="1"/>
</dbReference>
<feature type="binding site" evidence="8">
    <location>
        <position position="143"/>
    </location>
    <ligand>
        <name>substrate</name>
    </ligand>
</feature>
<feature type="binding site" evidence="8">
    <location>
        <position position="16"/>
    </location>
    <ligand>
        <name>ATP</name>
        <dbReference type="ChEBI" id="CHEBI:30616"/>
    </ligand>
</feature>
<evidence type="ECO:0000256" key="2">
    <source>
        <dbReference type="ARBA" id="ARBA00022605"/>
    </source>
</evidence>
<keyword evidence="2 8" id="KW-0028">Amino-acid biosynthesis</keyword>
<comment type="similarity">
    <text evidence="8">Belongs to the glutamate 5-kinase family.</text>
</comment>
<dbReference type="InterPro" id="IPR002478">
    <property type="entry name" value="PUA"/>
</dbReference>
<dbReference type="RefSeq" id="WP_343184351.1">
    <property type="nucleotide sequence ID" value="NZ_JBCITM010000001.1"/>
</dbReference>
<dbReference type="PANTHER" id="PTHR43654">
    <property type="entry name" value="GLUTAMATE 5-KINASE"/>
    <property type="match status" value="1"/>
</dbReference>
<dbReference type="EC" id="2.7.2.11" evidence="8"/>
<keyword evidence="3 8" id="KW-0641">Proline biosynthesis</keyword>